<dbReference type="AlphaFoldDB" id="A0A0B4F6C0"/>
<protein>
    <submittedName>
        <fullName evidence="2">Uncharacterized protein</fullName>
    </submittedName>
</protein>
<organism evidence="2 3">
    <name type="scientific">Metarhizium anisopliae (strain ARSEF 549)</name>
    <dbReference type="NCBI Taxonomy" id="3151832"/>
    <lineage>
        <taxon>Eukaryota</taxon>
        <taxon>Fungi</taxon>
        <taxon>Dikarya</taxon>
        <taxon>Ascomycota</taxon>
        <taxon>Pezizomycotina</taxon>
        <taxon>Sordariomycetes</taxon>
        <taxon>Hypocreomycetidae</taxon>
        <taxon>Hypocreales</taxon>
        <taxon>Clavicipitaceae</taxon>
        <taxon>Metarhizium</taxon>
    </lineage>
</organism>
<sequence>MTSPPGLLETIITETDSDPCQDTHRTDNLPPRNNRQPILPPLPQQSSPLARSSSPRHHASTASSHSSARRPLRAGNVPALSNSPSTPRRQRQQSPSSYRPPSFRRITTNVVAPTHWGEDTTTSSDNDEHSNDSDDLFLSIFADNDFSSPSTYPPFTFNPAASEAPQPDQAAFQPQPAAPTTNPYSEAAPLRQVSACTRTLAAPSRSTTQLSSSSLGESQSTSFTTDNGEDSATSQSSYPSFSDKMPPPPPRFQHILNDTDPPPIDKRMRTSQQSSGAVNSASVGSLAMPSAPLDDDDDDDLFGENLTTQGSEIVDGEELTTIDLTEANKVPEELKKPQQDNRIKISKFQCVICMDDVTTLTVTHCGKSSP</sequence>
<feature type="compositionally biased region" description="Low complexity" evidence="1">
    <location>
        <begin position="28"/>
        <end position="37"/>
    </location>
</feature>
<feature type="compositionally biased region" description="Low complexity" evidence="1">
    <location>
        <begin position="164"/>
        <end position="179"/>
    </location>
</feature>
<dbReference type="HOGENOM" id="CLU_748188_0_0_1"/>
<feature type="compositionally biased region" description="Low complexity" evidence="1">
    <location>
        <begin position="271"/>
        <end position="285"/>
    </location>
</feature>
<evidence type="ECO:0000313" key="3">
    <source>
        <dbReference type="Proteomes" id="UP000031186"/>
    </source>
</evidence>
<feature type="compositionally biased region" description="Acidic residues" evidence="1">
    <location>
        <begin position="293"/>
        <end position="302"/>
    </location>
</feature>
<dbReference type="Proteomes" id="UP000031186">
    <property type="component" value="Unassembled WGS sequence"/>
</dbReference>
<reference evidence="2 3" key="1">
    <citation type="journal article" date="2014" name="Proc. Natl. Acad. Sci. U.S.A.">
        <title>Trajectory and genomic determinants of fungal-pathogen speciation and host adaptation.</title>
        <authorList>
            <person name="Hu X."/>
            <person name="Xiao G."/>
            <person name="Zheng P."/>
            <person name="Shang Y."/>
            <person name="Su Y."/>
            <person name="Zhang X."/>
            <person name="Liu X."/>
            <person name="Zhan S."/>
            <person name="St Leger R.J."/>
            <person name="Wang C."/>
        </authorList>
    </citation>
    <scope>NUCLEOTIDE SEQUENCE [LARGE SCALE GENOMIC DNA]</scope>
    <source>
        <strain evidence="2 3">ARSEF 549</strain>
    </source>
</reference>
<accession>A0A0B4F6C0</accession>
<feature type="compositionally biased region" description="Low complexity" evidence="1">
    <location>
        <begin position="44"/>
        <end position="53"/>
    </location>
</feature>
<dbReference type="VEuPathDB" id="FungiDB:MAN_02134"/>
<comment type="caution">
    <text evidence="2">The sequence shown here is derived from an EMBL/GenBank/DDBJ whole genome shotgun (WGS) entry which is preliminary data.</text>
</comment>
<proteinExistence type="predicted"/>
<evidence type="ECO:0000256" key="1">
    <source>
        <dbReference type="SAM" id="MobiDB-lite"/>
    </source>
</evidence>
<gene>
    <name evidence="2" type="ORF">MAN_02134</name>
</gene>
<feature type="region of interest" description="Disordered" evidence="1">
    <location>
        <begin position="148"/>
        <end position="311"/>
    </location>
</feature>
<keyword evidence="3" id="KW-1185">Reference proteome</keyword>
<feature type="region of interest" description="Disordered" evidence="1">
    <location>
        <begin position="1"/>
        <end position="136"/>
    </location>
</feature>
<dbReference type="OrthoDB" id="4941389at2759"/>
<evidence type="ECO:0000313" key="2">
    <source>
        <dbReference type="EMBL" id="KID69620.1"/>
    </source>
</evidence>
<feature type="non-terminal residue" evidence="2">
    <location>
        <position position="1"/>
    </location>
</feature>
<dbReference type="EMBL" id="AZNF01000002">
    <property type="protein sequence ID" value="KID69620.1"/>
    <property type="molecule type" value="Genomic_DNA"/>
</dbReference>
<name>A0A0B4F6C0_METAF</name>
<feature type="compositionally biased region" description="Polar residues" evidence="1">
    <location>
        <begin position="230"/>
        <end position="240"/>
    </location>
</feature>
<feature type="compositionally biased region" description="Low complexity" evidence="1">
    <location>
        <begin position="83"/>
        <end position="105"/>
    </location>
</feature>
<feature type="compositionally biased region" description="Low complexity" evidence="1">
    <location>
        <begin position="204"/>
        <end position="224"/>
    </location>
</feature>